<keyword evidence="2" id="KW-1185">Reference proteome</keyword>
<dbReference type="HOGENOM" id="CLU_1989462_0_0_7"/>
<dbReference type="AlphaFoldDB" id="A0A0B5FVS0"/>
<dbReference type="Proteomes" id="UP000035036">
    <property type="component" value="Plasmid pGSUB1"/>
</dbReference>
<geneLocation type="plasmid" evidence="1 2">
    <name>pGSUB1</name>
</geneLocation>
<dbReference type="EMBL" id="CP010312">
    <property type="protein sequence ID" value="AJF08250.1"/>
    <property type="molecule type" value="Genomic_DNA"/>
</dbReference>
<protein>
    <recommendedName>
        <fullName evidence="3">IrrE N-terminal-like domain-containing protein</fullName>
    </recommendedName>
</protein>
<organism evidence="1 2">
    <name type="scientific">Geoalkalibacter subterraneus</name>
    <dbReference type="NCBI Taxonomy" id="483547"/>
    <lineage>
        <taxon>Bacteria</taxon>
        <taxon>Pseudomonadati</taxon>
        <taxon>Thermodesulfobacteriota</taxon>
        <taxon>Desulfuromonadia</taxon>
        <taxon>Desulfuromonadales</taxon>
        <taxon>Geoalkalibacteraceae</taxon>
        <taxon>Geoalkalibacter</taxon>
    </lineage>
</organism>
<evidence type="ECO:0008006" key="3">
    <source>
        <dbReference type="Google" id="ProtNLM"/>
    </source>
</evidence>
<name>A0A0B5FVS0_9BACT</name>
<evidence type="ECO:0000313" key="1">
    <source>
        <dbReference type="EMBL" id="AJF08250.1"/>
    </source>
</evidence>
<dbReference type="KEGG" id="gsb:GSUB_17345"/>
<keyword evidence="1" id="KW-0614">Plasmid</keyword>
<evidence type="ECO:0000313" key="2">
    <source>
        <dbReference type="Proteomes" id="UP000035036"/>
    </source>
</evidence>
<reference evidence="1 2" key="1">
    <citation type="journal article" date="2015" name="Genome Announc.">
        <title>Genomes of Geoalkalibacter ferrihydriticus Z-0531T and Geoalkalibacter subterraneus Red1T, Two Haloalkaliphilic Metal-Reducing Deltaproteobacteria.</title>
        <authorList>
            <person name="Badalamenti J.P."/>
            <person name="Krajmalnik-Brown R."/>
            <person name="Torres C.I."/>
            <person name="Bond D.R."/>
        </authorList>
    </citation>
    <scope>NUCLEOTIDE SEQUENCE [LARGE SCALE GENOMIC DNA]</scope>
    <source>
        <strain evidence="1 2">Red1</strain>
        <plasmid evidence="2">Plasmid pGSUB1</plasmid>
    </source>
</reference>
<sequence>MKNVQEMQKHIESLCDKHRIEVCSHSSGGRAWRKKRRIAIRPVKSSITYAIALHEIGHILGDHQGGTRLDKEYGAWCWAKKNAATWSHTMENAMRKRLRNYIDRARNHKTAKCPENHPIFSLLEV</sequence>
<proteinExistence type="predicted"/>
<gene>
    <name evidence="1" type="ORF">GSUB_17345</name>
</gene>
<accession>A0A0B5FVS0</accession>